<dbReference type="EMBL" id="PKMF04000112">
    <property type="protein sequence ID" value="KAK7849521.1"/>
    <property type="molecule type" value="Genomic_DNA"/>
</dbReference>
<gene>
    <name evidence="2" type="ORF">CFP56_002767</name>
</gene>
<sequence>MKKEYSSREPFQVHSLPGGATNLCRQGVCL</sequence>
<accession>A0AAW0LF88</accession>
<feature type="region of interest" description="Disordered" evidence="1">
    <location>
        <begin position="1"/>
        <end position="21"/>
    </location>
</feature>
<protein>
    <submittedName>
        <fullName evidence="2">Uncharacterized protein</fullName>
    </submittedName>
</protein>
<comment type="caution">
    <text evidence="2">The sequence shown here is derived from an EMBL/GenBank/DDBJ whole genome shotgun (WGS) entry which is preliminary data.</text>
</comment>
<dbReference type="Proteomes" id="UP000237347">
    <property type="component" value="Unassembled WGS sequence"/>
</dbReference>
<keyword evidence="3" id="KW-1185">Reference proteome</keyword>
<evidence type="ECO:0000256" key="1">
    <source>
        <dbReference type="SAM" id="MobiDB-lite"/>
    </source>
</evidence>
<evidence type="ECO:0000313" key="3">
    <source>
        <dbReference type="Proteomes" id="UP000237347"/>
    </source>
</evidence>
<name>A0AAW0LF88_QUESU</name>
<proteinExistence type="predicted"/>
<evidence type="ECO:0000313" key="2">
    <source>
        <dbReference type="EMBL" id="KAK7849521.1"/>
    </source>
</evidence>
<organism evidence="2 3">
    <name type="scientific">Quercus suber</name>
    <name type="common">Cork oak</name>
    <dbReference type="NCBI Taxonomy" id="58331"/>
    <lineage>
        <taxon>Eukaryota</taxon>
        <taxon>Viridiplantae</taxon>
        <taxon>Streptophyta</taxon>
        <taxon>Embryophyta</taxon>
        <taxon>Tracheophyta</taxon>
        <taxon>Spermatophyta</taxon>
        <taxon>Magnoliopsida</taxon>
        <taxon>eudicotyledons</taxon>
        <taxon>Gunneridae</taxon>
        <taxon>Pentapetalae</taxon>
        <taxon>rosids</taxon>
        <taxon>fabids</taxon>
        <taxon>Fagales</taxon>
        <taxon>Fagaceae</taxon>
        <taxon>Quercus</taxon>
    </lineage>
</organism>
<reference evidence="2 3" key="1">
    <citation type="journal article" date="2018" name="Sci. Data">
        <title>The draft genome sequence of cork oak.</title>
        <authorList>
            <person name="Ramos A.M."/>
            <person name="Usie A."/>
            <person name="Barbosa P."/>
            <person name="Barros P.M."/>
            <person name="Capote T."/>
            <person name="Chaves I."/>
            <person name="Simoes F."/>
            <person name="Abreu I."/>
            <person name="Carrasquinho I."/>
            <person name="Faro C."/>
            <person name="Guimaraes J.B."/>
            <person name="Mendonca D."/>
            <person name="Nobrega F."/>
            <person name="Rodrigues L."/>
            <person name="Saibo N.J.M."/>
            <person name="Varela M.C."/>
            <person name="Egas C."/>
            <person name="Matos J."/>
            <person name="Miguel C.M."/>
            <person name="Oliveira M.M."/>
            <person name="Ricardo C.P."/>
            <person name="Goncalves S."/>
        </authorList>
    </citation>
    <scope>NUCLEOTIDE SEQUENCE [LARGE SCALE GENOMIC DNA]</scope>
    <source>
        <strain evidence="3">cv. HL8</strain>
    </source>
</reference>
<dbReference type="AlphaFoldDB" id="A0AAW0LF88"/>